<evidence type="ECO:0000256" key="10">
    <source>
        <dbReference type="ARBA" id="ARBA00047346"/>
    </source>
</evidence>
<dbReference type="OrthoDB" id="1689333at2759"/>
<dbReference type="PANTHER" id="PTHR12413">
    <property type="entry name" value="DOLICHYL GLYCOSYLTRANSFERASE"/>
    <property type="match status" value="1"/>
</dbReference>
<feature type="transmembrane region" description="Helical" evidence="11">
    <location>
        <begin position="259"/>
        <end position="283"/>
    </location>
</feature>
<dbReference type="PANTHER" id="PTHR12413:SF2">
    <property type="entry name" value="DOLICHYL PYROPHOSPHATE GLC1MAN9GLCNAC2 ALPHA-1,3-GLUCOSYLTRANSFERASE-RELATED"/>
    <property type="match status" value="1"/>
</dbReference>
<evidence type="ECO:0000313" key="14">
    <source>
        <dbReference type="Proteomes" id="UP000268093"/>
    </source>
</evidence>
<keyword evidence="8 11" id="KW-1133">Transmembrane helix</keyword>
<sequence>MRNLLIISTLVKALLFPAYRSTDFEVHRNWLAITHSLPISQWYYEKTSEWTLDYPPFFAWFERTLSTFAPLADPKMLEVSNLNYASDATIYFQRTTVIVSELMLFWALERYREAFGSKTVNYVIAASVFLHPGLFIVDHILYAQFLSIHHCYNGFLYGILVLSIVEAKKGNLLLSGILFAVLLNFKHIFLYMAPAYFVYLLKAYCFQTTTVDDGGDGPSSGMPFDKKFSCQLNYNASLKPIPVSTDPLVPVSTKTTFSFLNFITLGGSVILAFLLSFGPFAYLGQVPQVFSRLFPFTRGLCHALWAPNFWALYAGADRVLIIGW</sequence>
<evidence type="ECO:0000256" key="9">
    <source>
        <dbReference type="ARBA" id="ARBA00023136"/>
    </source>
</evidence>
<gene>
    <name evidence="13" type="ORF">BC936DRAFT_137205</name>
</gene>
<evidence type="ECO:0000256" key="4">
    <source>
        <dbReference type="ARBA" id="ARBA00022676"/>
    </source>
</evidence>
<reference evidence="13 14" key="1">
    <citation type="journal article" date="2018" name="New Phytol.">
        <title>Phylogenomics of Endogonaceae and evolution of mycorrhizas within Mucoromycota.</title>
        <authorList>
            <person name="Chang Y."/>
            <person name="Desiro A."/>
            <person name="Na H."/>
            <person name="Sandor L."/>
            <person name="Lipzen A."/>
            <person name="Clum A."/>
            <person name="Barry K."/>
            <person name="Grigoriev I.V."/>
            <person name="Martin F.M."/>
            <person name="Stajich J.E."/>
            <person name="Smith M.E."/>
            <person name="Bonito G."/>
            <person name="Spatafora J.W."/>
        </authorList>
    </citation>
    <scope>NUCLEOTIDE SEQUENCE [LARGE SCALE GENOMIC DNA]</scope>
    <source>
        <strain evidence="13 14">GMNB39</strain>
    </source>
</reference>
<dbReference type="EC" id="2.4.1.-" evidence="11"/>
<evidence type="ECO:0000256" key="3">
    <source>
        <dbReference type="ARBA" id="ARBA00008715"/>
    </source>
</evidence>
<proteinExistence type="inferred from homology"/>
<keyword evidence="7 11" id="KW-0256">Endoplasmic reticulum</keyword>
<feature type="transmembrane region" description="Helical" evidence="11">
    <location>
        <begin position="147"/>
        <end position="165"/>
    </location>
</feature>
<dbReference type="GO" id="GO:0006487">
    <property type="term" value="P:protein N-linked glycosylation"/>
    <property type="evidence" value="ECO:0007669"/>
    <property type="project" value="TreeGrafter"/>
</dbReference>
<evidence type="ECO:0000256" key="7">
    <source>
        <dbReference type="ARBA" id="ARBA00022824"/>
    </source>
</evidence>
<organism evidence="13 14">
    <name type="scientific">Jimgerdemannia flammicorona</name>
    <dbReference type="NCBI Taxonomy" id="994334"/>
    <lineage>
        <taxon>Eukaryota</taxon>
        <taxon>Fungi</taxon>
        <taxon>Fungi incertae sedis</taxon>
        <taxon>Mucoromycota</taxon>
        <taxon>Mucoromycotina</taxon>
        <taxon>Endogonomycetes</taxon>
        <taxon>Endogonales</taxon>
        <taxon>Endogonaceae</taxon>
        <taxon>Jimgerdemannia</taxon>
    </lineage>
</organism>
<feature type="chain" id="PRO_5019377801" description="Alpha-1,3-glucosyltransferase" evidence="12">
    <location>
        <begin position="22"/>
        <end position="324"/>
    </location>
</feature>
<comment type="catalytic activity">
    <reaction evidence="10">
        <text>an alpha-D-Glc-(1-&gt;3)-alpha-D-Man-(1-&gt;2)-alpha-D-Man-(1-&gt;2)-alpha-D-Man-(1-&gt;3)-[alpha-D-Man-(1-&gt;2)-alpha-D-Man-(1-&gt;3)-[alpha-D-Man-(1-&gt;2)-alpha-D-Man-(1-&gt;6)]-alpha-D-Man-(1-&gt;6)]-beta-D-Man-(1-&gt;4)-beta-D-GlcNAc-(1-&gt;4)-alpha-D-GlcNAc-diphospho-di-trans,poly-cis-dolichol + a di-trans,poly-cis-dolichyl beta-D-glucosyl phosphate = an alpha-D-Glc-(1-&gt;3)-alpha-D-Glc-(1-&gt;3)-alpha-D-Man-(1-&gt;2)-alpha-D-Man-(1-&gt;2)-alpha-D-Man-(1-&gt;3)-[alpha-D-Man-(1-&gt;2)-alpha-D-Man-(1-&gt;3)-[alpha-D-Man-(1-&gt;2)-alpha-D-Man-(1-&gt;6)]-alpha-D-Man-(1-&gt;6)]-beta-D-Man-(1-&gt;4)-beta-D-GlcNAc-(1-&gt;4)-alpha-D-GlcNAc-diphospho-di-trans,poly-cis-dolichol + a di-trans,poly-cis-dolichyl phosphate + H(+)</text>
        <dbReference type="Rhea" id="RHEA:31307"/>
        <dbReference type="Rhea" id="RHEA-COMP:19498"/>
        <dbReference type="Rhea" id="RHEA-COMP:19502"/>
        <dbReference type="Rhea" id="RHEA-COMP:19521"/>
        <dbReference type="Rhea" id="RHEA-COMP:19522"/>
        <dbReference type="ChEBI" id="CHEBI:15378"/>
        <dbReference type="ChEBI" id="CHEBI:57525"/>
        <dbReference type="ChEBI" id="CHEBI:57683"/>
        <dbReference type="ChEBI" id="CHEBI:132521"/>
        <dbReference type="ChEBI" id="CHEBI:132522"/>
        <dbReference type="EC" id="2.4.1.265"/>
    </reaction>
    <physiologicalReaction direction="left-to-right" evidence="10">
        <dbReference type="Rhea" id="RHEA:31308"/>
    </physiologicalReaction>
</comment>
<comment type="pathway">
    <text evidence="2 11">Protein modification; protein glycosylation.</text>
</comment>
<evidence type="ECO:0000256" key="5">
    <source>
        <dbReference type="ARBA" id="ARBA00022679"/>
    </source>
</evidence>
<evidence type="ECO:0000256" key="2">
    <source>
        <dbReference type="ARBA" id="ARBA00004922"/>
    </source>
</evidence>
<dbReference type="InterPro" id="IPR004856">
    <property type="entry name" value="Glyco_trans_ALG6/ALG8"/>
</dbReference>
<evidence type="ECO:0000256" key="11">
    <source>
        <dbReference type="RuleBase" id="RU363110"/>
    </source>
</evidence>
<comment type="subcellular location">
    <subcellularLocation>
        <location evidence="1 11">Endoplasmic reticulum membrane</location>
        <topology evidence="1 11">Multi-pass membrane protein</topology>
    </subcellularLocation>
</comment>
<accession>A0A433CXX4</accession>
<feature type="transmembrane region" description="Helical" evidence="11">
    <location>
        <begin position="120"/>
        <end position="141"/>
    </location>
</feature>
<evidence type="ECO:0000256" key="1">
    <source>
        <dbReference type="ARBA" id="ARBA00004477"/>
    </source>
</evidence>
<keyword evidence="12" id="KW-0732">Signal</keyword>
<evidence type="ECO:0000256" key="6">
    <source>
        <dbReference type="ARBA" id="ARBA00022692"/>
    </source>
</evidence>
<feature type="transmembrane region" description="Helical" evidence="11">
    <location>
        <begin position="172"/>
        <end position="193"/>
    </location>
</feature>
<feature type="signal peptide" evidence="12">
    <location>
        <begin position="1"/>
        <end position="21"/>
    </location>
</feature>
<dbReference type="Proteomes" id="UP000268093">
    <property type="component" value="Unassembled WGS sequence"/>
</dbReference>
<keyword evidence="14" id="KW-1185">Reference proteome</keyword>
<comment type="caution">
    <text evidence="13">The sequence shown here is derived from an EMBL/GenBank/DDBJ whole genome shotgun (WGS) entry which is preliminary data.</text>
</comment>
<evidence type="ECO:0000256" key="8">
    <source>
        <dbReference type="ARBA" id="ARBA00022989"/>
    </source>
</evidence>
<evidence type="ECO:0000256" key="12">
    <source>
        <dbReference type="SAM" id="SignalP"/>
    </source>
</evidence>
<comment type="caution">
    <text evidence="11">Lacks conserved residue(s) required for the propagation of feature annotation.</text>
</comment>
<name>A0A433CXX4_9FUNG</name>
<keyword evidence="6 11" id="KW-0812">Transmembrane</keyword>
<dbReference type="GO" id="GO:0042283">
    <property type="term" value="F:dolichyl pyrophosphate Glc1Man9GlcNAc2 alpha-1,3-glucosyltransferase activity"/>
    <property type="evidence" value="ECO:0007669"/>
    <property type="project" value="UniProtKB-EC"/>
</dbReference>
<dbReference type="AlphaFoldDB" id="A0A433CXX4"/>
<dbReference type="UniPathway" id="UPA00378"/>
<dbReference type="EMBL" id="RBNI01011047">
    <property type="protein sequence ID" value="RUP43421.1"/>
    <property type="molecule type" value="Genomic_DNA"/>
</dbReference>
<comment type="similarity">
    <text evidence="3 11">Belongs to the ALG6/ALG8 glucosyltransferase family.</text>
</comment>
<dbReference type="Pfam" id="PF03155">
    <property type="entry name" value="Alg6_Alg8"/>
    <property type="match status" value="1"/>
</dbReference>
<evidence type="ECO:0000313" key="13">
    <source>
        <dbReference type="EMBL" id="RUP43421.1"/>
    </source>
</evidence>
<keyword evidence="9 11" id="KW-0472">Membrane</keyword>
<keyword evidence="4 11" id="KW-0328">Glycosyltransferase</keyword>
<protein>
    <recommendedName>
        <fullName evidence="11">Alpha-1,3-glucosyltransferase</fullName>
        <ecNumber evidence="11">2.4.1.-</ecNumber>
    </recommendedName>
</protein>
<dbReference type="GO" id="GO:0005789">
    <property type="term" value="C:endoplasmic reticulum membrane"/>
    <property type="evidence" value="ECO:0007669"/>
    <property type="project" value="UniProtKB-SubCell"/>
</dbReference>
<keyword evidence="5 11" id="KW-0808">Transferase</keyword>